<dbReference type="PANTHER" id="PTHR47463">
    <property type="entry name" value="F-BOX PROTEIN SKIP16"/>
    <property type="match status" value="1"/>
</dbReference>
<protein>
    <submittedName>
        <fullName evidence="2">F-box protein 3</fullName>
    </submittedName>
</protein>
<dbReference type="Gene3D" id="2.60.40.1470">
    <property type="entry name" value="ApaG domain"/>
    <property type="match status" value="1"/>
</dbReference>
<reference evidence="2 3" key="1">
    <citation type="journal article" date="2015" name="Plant Cell">
        <title>Oil accumulation by the oleaginous diatom Fistulifera solaris as revealed by the genome and transcriptome.</title>
        <authorList>
            <person name="Tanaka T."/>
            <person name="Maeda Y."/>
            <person name="Veluchamy A."/>
            <person name="Tanaka M."/>
            <person name="Abida H."/>
            <person name="Marechal E."/>
            <person name="Bowler C."/>
            <person name="Muto M."/>
            <person name="Sunaga Y."/>
            <person name="Tanaka M."/>
            <person name="Yoshino T."/>
            <person name="Taniguchi T."/>
            <person name="Fukuda Y."/>
            <person name="Nemoto M."/>
            <person name="Matsumoto M."/>
            <person name="Wong P.S."/>
            <person name="Aburatani S."/>
            <person name="Fujibuchi W."/>
        </authorList>
    </citation>
    <scope>NUCLEOTIDE SEQUENCE [LARGE SCALE GENOMIC DNA]</scope>
    <source>
        <strain evidence="2 3">JPCC DA0580</strain>
    </source>
</reference>
<dbReference type="InParanoid" id="A0A1Z5KT69"/>
<proteinExistence type="predicted"/>
<dbReference type="Pfam" id="PF04379">
    <property type="entry name" value="DUF525"/>
    <property type="match status" value="1"/>
</dbReference>
<gene>
    <name evidence="2" type="ORF">FisN_3Hh016</name>
</gene>
<evidence type="ECO:0000259" key="1">
    <source>
        <dbReference type="PROSITE" id="PS51087"/>
    </source>
</evidence>
<dbReference type="PANTHER" id="PTHR47463:SF2">
    <property type="entry name" value="F-BOX PROTEIN SKIP16"/>
    <property type="match status" value="1"/>
</dbReference>
<evidence type="ECO:0000313" key="2">
    <source>
        <dbReference type="EMBL" id="GAX29499.1"/>
    </source>
</evidence>
<feature type="domain" description="ApaG" evidence="1">
    <location>
        <begin position="305"/>
        <end position="475"/>
    </location>
</feature>
<dbReference type="AlphaFoldDB" id="A0A1Z5KT69"/>
<comment type="caution">
    <text evidence="2">The sequence shown here is derived from an EMBL/GenBank/DDBJ whole genome shotgun (WGS) entry which is preliminary data.</text>
</comment>
<keyword evidence="3" id="KW-1185">Reference proteome</keyword>
<sequence length="475" mass="54325">MTTNDSPQQVMQIIANSDLWSHHFLPFLTFQDVAHCEQVFRCIDKERTWERLCARDFSLHTQEAPDNSFRAIRRDIKEWKQIYRRWRAWHIHTHHVTTTQQGYDAIQLYQDIQAFYIRQQQQQRQPRSYQESLAPALNKKTLQSWAEHPLVPSDLVAWYAVCGGQHTLSRNNSDEDFWAAFLGCYTCYDAYYAMRLVDAKMVGPMGVHSQSNYPNIHVLVAVCVGNPRLCLSVKKDPVNDPHGRQVRMHPFGETDQNFIVVGDQGILHYLQEYVKRLTTGMFPIAPPPQGPGFVLFPDTGDAVSVSITHGIEIRASARWFPTFSDNNNQPWQEDEEGLNFGYSFRMRKVDSSFGGTCQLVSRHFEFVNGHGVVRRIDGDAVVGKQPLLFYTGSDGRDSFGYHDIGPAGDNLVYLDTVFTYQSQTGPTAGTTRQDTHGAHVRGYFRFIPGTIEKPNGPTYDVPFNPFPLTVPFPFY</sequence>
<accession>A0A1Z5KT69</accession>
<dbReference type="InterPro" id="IPR007474">
    <property type="entry name" value="ApaG_domain"/>
</dbReference>
<evidence type="ECO:0000313" key="3">
    <source>
        <dbReference type="Proteomes" id="UP000198406"/>
    </source>
</evidence>
<organism evidence="2 3">
    <name type="scientific">Fistulifera solaris</name>
    <name type="common">Oleaginous diatom</name>
    <dbReference type="NCBI Taxonomy" id="1519565"/>
    <lineage>
        <taxon>Eukaryota</taxon>
        <taxon>Sar</taxon>
        <taxon>Stramenopiles</taxon>
        <taxon>Ochrophyta</taxon>
        <taxon>Bacillariophyta</taxon>
        <taxon>Bacillariophyceae</taxon>
        <taxon>Bacillariophycidae</taxon>
        <taxon>Naviculales</taxon>
        <taxon>Naviculaceae</taxon>
        <taxon>Fistulifera</taxon>
    </lineage>
</organism>
<dbReference type="InterPro" id="IPR036767">
    <property type="entry name" value="ApaG_sf"/>
</dbReference>
<name>A0A1Z5KT69_FISSO</name>
<dbReference type="EMBL" id="BDSP01000290">
    <property type="protein sequence ID" value="GAX29499.1"/>
    <property type="molecule type" value="Genomic_DNA"/>
</dbReference>
<dbReference type="Proteomes" id="UP000198406">
    <property type="component" value="Unassembled WGS sequence"/>
</dbReference>
<dbReference type="PROSITE" id="PS51087">
    <property type="entry name" value="APAG"/>
    <property type="match status" value="1"/>
</dbReference>
<dbReference type="OrthoDB" id="45903at2759"/>
<dbReference type="SUPFAM" id="SSF110069">
    <property type="entry name" value="ApaG-like"/>
    <property type="match status" value="1"/>
</dbReference>